<feature type="binding site" evidence="4 6">
    <location>
        <begin position="49"/>
        <end position="52"/>
    </location>
    <ligand>
        <name>substrate</name>
    </ligand>
</feature>
<dbReference type="RefSeq" id="WP_271713241.1">
    <property type="nucleotide sequence ID" value="NZ_AP024169.1"/>
</dbReference>
<evidence type="ECO:0000313" key="11">
    <source>
        <dbReference type="Proteomes" id="UP000595897"/>
    </source>
</evidence>
<dbReference type="Pfam" id="PF01488">
    <property type="entry name" value="Shikimate_DH"/>
    <property type="match status" value="1"/>
</dbReference>
<proteinExistence type="inferred from homology"/>
<comment type="function">
    <text evidence="4">Catalyzes the NADPH-dependent reduction of glutamyl-tRNA(Glu) to glutamate 1-semialdehyde (GSA).</text>
</comment>
<feature type="site" description="Important for activity" evidence="4 7">
    <location>
        <position position="97"/>
    </location>
</feature>
<dbReference type="PROSITE" id="PS00747">
    <property type="entry name" value="GLUTR"/>
    <property type="match status" value="1"/>
</dbReference>
<comment type="similarity">
    <text evidence="4">Belongs to the glutamyl-tRNA reductase family.</text>
</comment>
<evidence type="ECO:0000259" key="9">
    <source>
        <dbReference type="Pfam" id="PF05201"/>
    </source>
</evidence>
<organism evidence="10 11">
    <name type="scientific">Anaeromicropila herbilytica</name>
    <dbReference type="NCBI Taxonomy" id="2785025"/>
    <lineage>
        <taxon>Bacteria</taxon>
        <taxon>Bacillati</taxon>
        <taxon>Bacillota</taxon>
        <taxon>Clostridia</taxon>
        <taxon>Lachnospirales</taxon>
        <taxon>Lachnospiraceae</taxon>
        <taxon>Anaeromicropila</taxon>
    </lineage>
</organism>
<dbReference type="SUPFAM" id="SSF69075">
    <property type="entry name" value="Glutamyl tRNA-reductase dimerization domain"/>
    <property type="match status" value="1"/>
</dbReference>
<dbReference type="EMBL" id="AP024169">
    <property type="protein sequence ID" value="BCN32174.1"/>
    <property type="molecule type" value="Genomic_DNA"/>
</dbReference>
<comment type="caution">
    <text evidence="4">Lacks conserved residue(s) required for the propagation of feature annotation.</text>
</comment>
<dbReference type="InterPro" id="IPR018214">
    <property type="entry name" value="GluRdtase_CS"/>
</dbReference>
<dbReference type="KEGG" id="ahb:bsdtb5_34690"/>
<dbReference type="InterPro" id="IPR006151">
    <property type="entry name" value="Shikm_DH/Glu-tRNA_Rdtase"/>
</dbReference>
<feature type="binding site" evidence="4 6">
    <location>
        <begin position="112"/>
        <end position="114"/>
    </location>
    <ligand>
        <name>substrate</name>
    </ligand>
</feature>
<dbReference type="InterPro" id="IPR000343">
    <property type="entry name" value="4pyrrol_synth_GluRdtase"/>
</dbReference>
<dbReference type="UniPathway" id="UPA00251">
    <property type="reaction ID" value="UER00316"/>
</dbReference>
<dbReference type="Pfam" id="PF05201">
    <property type="entry name" value="GlutR_N"/>
    <property type="match status" value="1"/>
</dbReference>
<keyword evidence="3 4" id="KW-0627">Porphyrin biosynthesis</keyword>
<keyword evidence="2 4" id="KW-0560">Oxidoreductase</keyword>
<comment type="catalytic activity">
    <reaction evidence="4">
        <text>(S)-4-amino-5-oxopentanoate + tRNA(Glu) + NADP(+) = L-glutamyl-tRNA(Glu) + NADPH + H(+)</text>
        <dbReference type="Rhea" id="RHEA:12344"/>
        <dbReference type="Rhea" id="RHEA-COMP:9663"/>
        <dbReference type="Rhea" id="RHEA-COMP:9680"/>
        <dbReference type="ChEBI" id="CHEBI:15378"/>
        <dbReference type="ChEBI" id="CHEBI:57501"/>
        <dbReference type="ChEBI" id="CHEBI:57783"/>
        <dbReference type="ChEBI" id="CHEBI:58349"/>
        <dbReference type="ChEBI" id="CHEBI:78442"/>
        <dbReference type="ChEBI" id="CHEBI:78520"/>
        <dbReference type="EC" id="1.2.1.70"/>
    </reaction>
</comment>
<dbReference type="NCBIfam" id="TIGR01035">
    <property type="entry name" value="hemA"/>
    <property type="match status" value="1"/>
</dbReference>
<dbReference type="Gene3D" id="3.30.460.30">
    <property type="entry name" value="Glutamyl-tRNA reductase, N-terminal domain"/>
    <property type="match status" value="1"/>
</dbReference>
<feature type="active site" description="Nucleophile" evidence="4 5">
    <location>
        <position position="50"/>
    </location>
</feature>
<gene>
    <name evidence="4 10" type="primary">hemA</name>
    <name evidence="10" type="ORF">bsdtb5_34690</name>
</gene>
<feature type="domain" description="Quinate/shikimate 5-dehydrogenase/glutamyl-tRNA reductase" evidence="8">
    <location>
        <begin position="177"/>
        <end position="300"/>
    </location>
</feature>
<comment type="pathway">
    <text evidence="4">Porphyrin-containing compound metabolism; protoporphyrin-IX biosynthesis; 5-aminolevulinate from L-glutamyl-tRNA(Glu): step 1/2.</text>
</comment>
<accession>A0A7R7ENU7</accession>
<feature type="binding site" evidence="4 6">
    <location>
        <position position="118"/>
    </location>
    <ligand>
        <name>substrate</name>
    </ligand>
</feature>
<comment type="subunit">
    <text evidence="4">Homodimer.</text>
</comment>
<dbReference type="PANTHER" id="PTHR43013">
    <property type="entry name" value="GLUTAMYL-TRNA REDUCTASE"/>
    <property type="match status" value="1"/>
</dbReference>
<evidence type="ECO:0000259" key="8">
    <source>
        <dbReference type="Pfam" id="PF01488"/>
    </source>
</evidence>
<reference evidence="10 11" key="1">
    <citation type="submission" date="2020-11" db="EMBL/GenBank/DDBJ databases">
        <title>Draft genome sequencing of a Lachnospiraceae strain isolated from anoxic soil subjected to BSD treatment.</title>
        <authorList>
            <person name="Uek A."/>
            <person name="Tonouchi A."/>
        </authorList>
    </citation>
    <scope>NUCLEOTIDE SEQUENCE [LARGE SCALE GENOMIC DNA]</scope>
    <source>
        <strain evidence="10 11">TB5</strain>
    </source>
</reference>
<dbReference type="AlphaFoldDB" id="A0A7R7ENU7"/>
<dbReference type="InterPro" id="IPR036291">
    <property type="entry name" value="NAD(P)-bd_dom_sf"/>
</dbReference>
<dbReference type="SUPFAM" id="SSF51735">
    <property type="entry name" value="NAD(P)-binding Rossmann-fold domains"/>
    <property type="match status" value="1"/>
</dbReference>
<dbReference type="Proteomes" id="UP000595897">
    <property type="component" value="Chromosome"/>
</dbReference>
<comment type="miscellaneous">
    <text evidence="4">During catalysis, the active site Cys acts as a nucleophile attacking the alpha-carbonyl group of tRNA-bound glutamate with the formation of a thioester intermediate between enzyme and glutamate, and the concomitant release of tRNA(Glu). The thioester intermediate is finally reduced by direct hydride transfer from NADPH, to form the product GSA.</text>
</comment>
<dbReference type="CDD" id="cd05213">
    <property type="entry name" value="NAD_bind_Glutamyl_tRNA_reduct"/>
    <property type="match status" value="1"/>
</dbReference>
<dbReference type="InterPro" id="IPR015895">
    <property type="entry name" value="4pyrrol_synth_GluRdtase_N"/>
</dbReference>
<dbReference type="Gene3D" id="3.40.50.720">
    <property type="entry name" value="NAD(P)-binding Rossmann-like Domain"/>
    <property type="match status" value="1"/>
</dbReference>
<dbReference type="InterPro" id="IPR036343">
    <property type="entry name" value="GluRdtase_N_sf"/>
</dbReference>
<name>A0A7R7ENU7_9FIRM</name>
<dbReference type="HAMAP" id="MF_00087">
    <property type="entry name" value="Glu_tRNA_reductase"/>
    <property type="match status" value="1"/>
</dbReference>
<evidence type="ECO:0000256" key="4">
    <source>
        <dbReference type="HAMAP-Rule" id="MF_00087"/>
    </source>
</evidence>
<dbReference type="InterPro" id="IPR036453">
    <property type="entry name" value="GluRdtase_dimer_dom_sf"/>
</dbReference>
<evidence type="ECO:0000256" key="1">
    <source>
        <dbReference type="ARBA" id="ARBA00022857"/>
    </source>
</evidence>
<evidence type="ECO:0000256" key="3">
    <source>
        <dbReference type="ARBA" id="ARBA00023244"/>
    </source>
</evidence>
<dbReference type="GO" id="GO:0019353">
    <property type="term" value="P:protoporphyrinogen IX biosynthetic process from glutamate"/>
    <property type="evidence" value="ECO:0007669"/>
    <property type="project" value="TreeGrafter"/>
</dbReference>
<evidence type="ECO:0000256" key="7">
    <source>
        <dbReference type="PIRSR" id="PIRSR000445-4"/>
    </source>
</evidence>
<dbReference type="SUPFAM" id="SSF69742">
    <property type="entry name" value="Glutamyl tRNA-reductase catalytic, N-terminal domain"/>
    <property type="match status" value="1"/>
</dbReference>
<dbReference type="FunFam" id="3.30.460.30:FF:000001">
    <property type="entry name" value="Glutamyl-tRNA reductase"/>
    <property type="match status" value="1"/>
</dbReference>
<evidence type="ECO:0000256" key="5">
    <source>
        <dbReference type="PIRSR" id="PIRSR000445-1"/>
    </source>
</evidence>
<sequence>MKIYNVSISHKTAPVEVRELLAFTEEEKVDFICNAIRLESVSECVLITTCNRSEVYLSGEQNAVEDIMLLLVQKKKLEYEPMLKYFRIFQQEKAIEHLYKVASGMDSMLIGEDEILGQVKSAYELALNNKTTGYYLNTLFRDAITCAKRVKTDTNLSKTSISIATLAAHAVFDFQSQTGHKKVLIIGLTGKMGTIVMKNLYKHQEITLIGTTRKHKSKEDIQVIYPKVTMVDYANRYDYIDEADIIVSATTSPHYTITKDMLHKNITVQKERLFLDLAVPMDIDRTIRSMEGITLYDIDYFTELSKKNNEQKLMEVERAKQIIEEEVDEFLKWMSFKEFIPHLSDIKELVNKEGFEKVIYQVRSQSSSKELDIILDSFKRLLES</sequence>
<keyword evidence="1 4" id="KW-0521">NADP</keyword>
<comment type="domain">
    <text evidence="4">Possesses an unusual extended V-shaped dimeric structure with each monomer consisting of three distinct domains arranged along a curved 'spinal' alpha-helix. The N-terminal catalytic domain specifically recognizes the glutamate moiety of the substrate. The second domain is the NADPH-binding domain, and the third C-terminal domain is responsible for dimerization.</text>
</comment>
<dbReference type="GO" id="GO:0008883">
    <property type="term" value="F:glutamyl-tRNA reductase activity"/>
    <property type="evidence" value="ECO:0007669"/>
    <property type="project" value="UniProtKB-UniRule"/>
</dbReference>
<feature type="binding site" evidence="4 6">
    <location>
        <position position="107"/>
    </location>
    <ligand>
        <name>substrate</name>
    </ligand>
</feature>
<dbReference type="GO" id="GO:0050661">
    <property type="term" value="F:NADP binding"/>
    <property type="evidence" value="ECO:0007669"/>
    <property type="project" value="InterPro"/>
</dbReference>
<feature type="domain" description="Glutamyl-tRNA reductase N-terminal" evidence="9">
    <location>
        <begin position="6"/>
        <end position="154"/>
    </location>
</feature>
<dbReference type="PIRSF" id="PIRSF000445">
    <property type="entry name" value="4pyrrol_synth_GluRdtase"/>
    <property type="match status" value="1"/>
</dbReference>
<dbReference type="PANTHER" id="PTHR43013:SF1">
    <property type="entry name" value="GLUTAMYL-TRNA REDUCTASE"/>
    <property type="match status" value="1"/>
</dbReference>
<dbReference type="EC" id="1.2.1.70" evidence="4"/>
<evidence type="ECO:0000256" key="6">
    <source>
        <dbReference type="PIRSR" id="PIRSR000445-2"/>
    </source>
</evidence>
<protein>
    <recommendedName>
        <fullName evidence="4">Glutamyl-tRNA reductase</fullName>
        <shortName evidence="4">GluTR</shortName>
        <ecNumber evidence="4">1.2.1.70</ecNumber>
    </recommendedName>
</protein>
<evidence type="ECO:0000256" key="2">
    <source>
        <dbReference type="ARBA" id="ARBA00023002"/>
    </source>
</evidence>
<evidence type="ECO:0000313" key="10">
    <source>
        <dbReference type="EMBL" id="BCN32174.1"/>
    </source>
</evidence>
<keyword evidence="11" id="KW-1185">Reference proteome</keyword>